<accession>A0AAE0BHN2</accession>
<proteinExistence type="predicted"/>
<feature type="compositionally biased region" description="Polar residues" evidence="1">
    <location>
        <begin position="282"/>
        <end position="336"/>
    </location>
</feature>
<dbReference type="AlphaFoldDB" id="A0AAE0BHN2"/>
<evidence type="ECO:0000313" key="2">
    <source>
        <dbReference type="EMBL" id="KAK3236642.1"/>
    </source>
</evidence>
<gene>
    <name evidence="2" type="ORF">CYMTET_53230</name>
</gene>
<evidence type="ECO:0000313" key="3">
    <source>
        <dbReference type="Proteomes" id="UP001190700"/>
    </source>
</evidence>
<name>A0AAE0BHN2_9CHLO</name>
<comment type="caution">
    <text evidence="2">The sequence shown here is derived from an EMBL/GenBank/DDBJ whole genome shotgun (WGS) entry which is preliminary data.</text>
</comment>
<reference evidence="2 3" key="1">
    <citation type="journal article" date="2015" name="Genome Biol. Evol.">
        <title>Comparative Genomics of a Bacterivorous Green Alga Reveals Evolutionary Causalities and Consequences of Phago-Mixotrophic Mode of Nutrition.</title>
        <authorList>
            <person name="Burns J.A."/>
            <person name="Paasch A."/>
            <person name="Narechania A."/>
            <person name="Kim E."/>
        </authorList>
    </citation>
    <scope>NUCLEOTIDE SEQUENCE [LARGE SCALE GENOMIC DNA]</scope>
    <source>
        <strain evidence="2 3">PLY_AMNH</strain>
    </source>
</reference>
<dbReference type="EMBL" id="LGRX02034927">
    <property type="protein sequence ID" value="KAK3236642.1"/>
    <property type="molecule type" value="Genomic_DNA"/>
</dbReference>
<dbReference type="Proteomes" id="UP001190700">
    <property type="component" value="Unassembled WGS sequence"/>
</dbReference>
<feature type="compositionally biased region" description="Polar residues" evidence="1">
    <location>
        <begin position="250"/>
        <end position="271"/>
    </location>
</feature>
<sequence>MSDCYQFRAYPNSHLAANKSRVASIESITLHLPAKSVIVFNGKLIHGAVEYVSSGWARLPVHLYVDKKGVPMPEDTTWPPYWLTALFAEKEFSAACPQGCHAVGPELEARLTLRNITRGDTAFGRVVVHEKHTTLFWIAGCPVKPRGARAGNGLWVYGPWEVAPVEDAWGHGPPNRRLVLFRAGCLNNKTPTLNKSLSVEADREDLGTLLLEAVDALEKGVRELAIAPVEALRHHTKSCEGKFEGELQPSVHSPRTSPQQAEGAISTGTPSLSPPEAATGGTIPQTATPQGTSRLRPQGTSRPRPQEATSPQGGCQPSHQQATSGGEQASWEASRQSGKHGDHPVGTGSRANTPCPKEGTVGCQQ</sequence>
<keyword evidence="3" id="KW-1185">Reference proteome</keyword>
<evidence type="ECO:0000256" key="1">
    <source>
        <dbReference type="SAM" id="MobiDB-lite"/>
    </source>
</evidence>
<organism evidence="2 3">
    <name type="scientific">Cymbomonas tetramitiformis</name>
    <dbReference type="NCBI Taxonomy" id="36881"/>
    <lineage>
        <taxon>Eukaryota</taxon>
        <taxon>Viridiplantae</taxon>
        <taxon>Chlorophyta</taxon>
        <taxon>Pyramimonadophyceae</taxon>
        <taxon>Pyramimonadales</taxon>
        <taxon>Pyramimonadaceae</taxon>
        <taxon>Cymbomonas</taxon>
    </lineage>
</organism>
<protein>
    <submittedName>
        <fullName evidence="2">Uncharacterized protein</fullName>
    </submittedName>
</protein>
<feature type="region of interest" description="Disordered" evidence="1">
    <location>
        <begin position="243"/>
        <end position="365"/>
    </location>
</feature>